<name>A0ABZ0UN52_9RICK</name>
<proteinExistence type="predicted"/>
<evidence type="ECO:0000313" key="1">
    <source>
        <dbReference type="EMBL" id="WPX97554.1"/>
    </source>
</evidence>
<evidence type="ECO:0000313" key="2">
    <source>
        <dbReference type="Proteomes" id="UP001325140"/>
    </source>
</evidence>
<dbReference type="EMBL" id="CP110343">
    <property type="protein sequence ID" value="WPX97554.1"/>
    <property type="molecule type" value="Genomic_DNA"/>
</dbReference>
<accession>A0ABZ0UN52</accession>
<reference evidence="1" key="1">
    <citation type="submission" date="2022-10" db="EMBL/GenBank/DDBJ databases">
        <title>Host association and intracellularity evolved multiple times independently in the Rickettsiales.</title>
        <authorList>
            <person name="Castelli M."/>
            <person name="Nardi T."/>
            <person name="Gammuto L."/>
            <person name="Bellinzona G."/>
            <person name="Sabaneyeva E."/>
            <person name="Potekhin A."/>
            <person name="Serra V."/>
            <person name="Petroni G."/>
            <person name="Sassera D."/>
        </authorList>
    </citation>
    <scope>NUCLEOTIDE SEQUENCE [LARGE SCALE GENOMIC DNA]</scope>
    <source>
        <strain evidence="1">US_Bl 11III1</strain>
    </source>
</reference>
<protein>
    <submittedName>
        <fullName evidence="1">Uncharacterized protein</fullName>
    </submittedName>
</protein>
<dbReference type="Proteomes" id="UP001325140">
    <property type="component" value="Chromosome"/>
</dbReference>
<keyword evidence="2" id="KW-1185">Reference proteome</keyword>
<sequence>MPLLKLVKSRKSYTFMNLERQKLILALTQIRHNKHLSRNILKKIPDTKILSALHDTLDHFIP</sequence>
<gene>
    <name evidence="1" type="ORF">Fokcrypt_00059</name>
</gene>
<organism evidence="1 2">
    <name type="scientific">Candidatus Fokinia crypta</name>
    <dbReference type="NCBI Taxonomy" id="1920990"/>
    <lineage>
        <taxon>Bacteria</taxon>
        <taxon>Pseudomonadati</taxon>
        <taxon>Pseudomonadota</taxon>
        <taxon>Alphaproteobacteria</taxon>
        <taxon>Rickettsiales</taxon>
        <taxon>Candidatus Midichloriaceae</taxon>
        <taxon>Candidatus Fokinia</taxon>
    </lineage>
</organism>